<dbReference type="InterPro" id="IPR038729">
    <property type="entry name" value="Rad50/SbcC_AAA"/>
</dbReference>
<dbReference type="PANTHER" id="PTHR18867:SF12">
    <property type="entry name" value="DNA REPAIR PROTEIN RAD50"/>
    <property type="match status" value="1"/>
</dbReference>
<feature type="region of interest" description="Disordered" evidence="11">
    <location>
        <begin position="1"/>
        <end position="97"/>
    </location>
</feature>
<dbReference type="InterPro" id="IPR027417">
    <property type="entry name" value="P-loop_NTPase"/>
</dbReference>
<dbReference type="Proteomes" id="UP001642464">
    <property type="component" value="Unassembled WGS sequence"/>
</dbReference>
<dbReference type="PANTHER" id="PTHR18867">
    <property type="entry name" value="RAD50"/>
    <property type="match status" value="1"/>
</dbReference>
<dbReference type="Pfam" id="PF13476">
    <property type="entry name" value="AAA_23"/>
    <property type="match status" value="1"/>
</dbReference>
<evidence type="ECO:0000256" key="11">
    <source>
        <dbReference type="SAM" id="MobiDB-lite"/>
    </source>
</evidence>
<proteinExistence type="inferred from homology"/>
<keyword evidence="6" id="KW-0479">Metal-binding</keyword>
<reference evidence="13 14" key="1">
    <citation type="submission" date="2024-02" db="EMBL/GenBank/DDBJ databases">
        <authorList>
            <person name="Chen Y."/>
            <person name="Shah S."/>
            <person name="Dougan E. K."/>
            <person name="Thang M."/>
            <person name="Chan C."/>
        </authorList>
    </citation>
    <scope>NUCLEOTIDE SEQUENCE [LARGE SCALE GENOMIC DNA]</scope>
</reference>
<dbReference type="SUPFAM" id="SSF52540">
    <property type="entry name" value="P-loop containing nucleoside triphosphate hydrolases"/>
    <property type="match status" value="1"/>
</dbReference>
<feature type="coiled-coil region" evidence="10">
    <location>
        <begin position="649"/>
        <end position="676"/>
    </location>
</feature>
<evidence type="ECO:0000256" key="9">
    <source>
        <dbReference type="ARBA" id="ARBA00049360"/>
    </source>
</evidence>
<comment type="subcellular location">
    <subcellularLocation>
        <location evidence="3">Chromosome</location>
    </subcellularLocation>
    <subcellularLocation>
        <location evidence="2">Nucleus</location>
    </subcellularLocation>
</comment>
<name>A0ABP0LHS1_9DINO</name>
<evidence type="ECO:0000256" key="10">
    <source>
        <dbReference type="SAM" id="Coils"/>
    </source>
</evidence>
<organism evidence="13 14">
    <name type="scientific">Durusdinium trenchii</name>
    <dbReference type="NCBI Taxonomy" id="1381693"/>
    <lineage>
        <taxon>Eukaryota</taxon>
        <taxon>Sar</taxon>
        <taxon>Alveolata</taxon>
        <taxon>Dinophyceae</taxon>
        <taxon>Suessiales</taxon>
        <taxon>Symbiodiniaceae</taxon>
        <taxon>Durusdinium</taxon>
    </lineage>
</organism>
<evidence type="ECO:0000256" key="3">
    <source>
        <dbReference type="ARBA" id="ARBA00004286"/>
    </source>
</evidence>
<keyword evidence="10" id="KW-0175">Coiled coil</keyword>
<keyword evidence="5" id="KW-0158">Chromosome</keyword>
<feature type="coiled-coil region" evidence="10">
    <location>
        <begin position="578"/>
        <end position="619"/>
    </location>
</feature>
<feature type="region of interest" description="Disordered" evidence="11">
    <location>
        <begin position="1097"/>
        <end position="1117"/>
    </location>
</feature>
<feature type="domain" description="Rad50/SbcC-type AAA" evidence="12">
    <location>
        <begin position="356"/>
        <end position="607"/>
    </location>
</feature>
<evidence type="ECO:0000259" key="12">
    <source>
        <dbReference type="Pfam" id="PF13476"/>
    </source>
</evidence>
<evidence type="ECO:0000313" key="14">
    <source>
        <dbReference type="Proteomes" id="UP001642464"/>
    </source>
</evidence>
<evidence type="ECO:0000256" key="6">
    <source>
        <dbReference type="ARBA" id="ARBA00022723"/>
    </source>
</evidence>
<feature type="compositionally biased region" description="Basic and acidic residues" evidence="11">
    <location>
        <begin position="16"/>
        <end position="27"/>
    </location>
</feature>
<feature type="compositionally biased region" description="Low complexity" evidence="11">
    <location>
        <begin position="49"/>
        <end position="62"/>
    </location>
</feature>
<comment type="caution">
    <text evidence="13">The sequence shown here is derived from an EMBL/GenBank/DDBJ whole genome shotgun (WGS) entry which is preliminary data.</text>
</comment>
<feature type="coiled-coil region" evidence="10">
    <location>
        <begin position="735"/>
        <end position="808"/>
    </location>
</feature>
<feature type="compositionally biased region" description="Basic and acidic residues" evidence="11">
    <location>
        <begin position="70"/>
        <end position="82"/>
    </location>
</feature>
<keyword evidence="14" id="KW-1185">Reference proteome</keyword>
<feature type="compositionally biased region" description="Low complexity" evidence="11">
    <location>
        <begin position="86"/>
        <end position="97"/>
    </location>
</feature>
<keyword evidence="7" id="KW-0862">Zinc</keyword>
<dbReference type="Gene3D" id="3.40.50.300">
    <property type="entry name" value="P-loop containing nucleotide triphosphate hydrolases"/>
    <property type="match status" value="1"/>
</dbReference>
<evidence type="ECO:0000256" key="7">
    <source>
        <dbReference type="ARBA" id="ARBA00022833"/>
    </source>
</evidence>
<dbReference type="Gene3D" id="1.10.287.1490">
    <property type="match status" value="1"/>
</dbReference>
<evidence type="ECO:0000313" key="13">
    <source>
        <dbReference type="EMBL" id="CAK9038715.1"/>
    </source>
</evidence>
<feature type="coiled-coil region" evidence="10">
    <location>
        <begin position="922"/>
        <end position="963"/>
    </location>
</feature>
<protein>
    <submittedName>
        <fullName evidence="13">DNA repair protein RAD50 (AtRAD50)</fullName>
    </submittedName>
</protein>
<sequence length="1117" mass="123937">MNSMRAEGSRNGSPRNLEKDEKDEKNETLSFQLQKAEQKADKSSKDSNKSSSKSSKPSSKESVQQSASLSREEADGYKDLKEFATSPSSRQSSHPSPAVFQVWDQQAANIVDFDSCVSAVQLDVVHQAVDGSRLDDTAPSVDEADEGARVLISPSRRSSMRTRREEATYIAQNIVYGPGVPPAAGSSAGGSTIQITLPPSVVDEEAERRRSIHQVRPLAKAPSSRPLSPKACSTTSDVVEAKLAHVTLPEISSAHLDSNVAFSTTSDETTFLSGKDRLGSVHHCSFKEWMERQENSEQDVPGDSCWLKADQSLMALPRPVAEEETKLALKKARCAGHFSTNNSLFAVLVLSTHNCIRSFNHERMEIIEFEKPLTLIVGPNGSGKTTIIECLKVASAGILPPNAKNGHGFIHDPQIARLPEVKGQIRMLFKAGVDQTNREICAVRSYQLTNRRVAGRLKPTFKALESVLRTTADDGSKASLSHRCADMDTQVPELMGVSRAVLENVIFCHQEESSWPLQDAASVKKRFDDIFGATRYTKALQNIKEVQRDWTKITRERKADADLSQAHLDQARKLGGQREDRERIAKELSSELETLDSKLGQVDEELQKAELDLAQYESCGIRVAELKGLIGKCHKDKQETAEAMKQKEQDIFRESLAELEEQSRQFNERAIVQSDQQVKQARAELAKGESVYHAAVNAARQLREDMGETVAAAELLTSRKADLKGRLQQANEPSIEALRAKLDSEAAKFAQAEREQRQRDAQAEESIAATERALQEASLEASKHDSRIQDATKAITRLEEEAKTLARAGPDLDALVRGLRENEAALGAEGNDARLRRLEARQEDIGRRRHDLQYSLQRKSSEVAQLEAQSSVHAEVDALRQRLREAETDLGKKLGELRAGLVPLLGQMPEAAEAEAKVVATLQDSQAALQQQTKKCQDLQNRIGIASAKKASVEAEIHRLQQEDSRIAAELGVPSATATGPGHSSAAAEFKARLQDIKQQIEFARKDVSMTESAKHMYEKFREKSRSKNICQFCKRAFCGEGDLATFEDAMEKLIAKIPGFLESSHQKLSEVQLRETALESQRPRWDRLEQLRKEEVPRRQKELQPAVEEERLKLRA</sequence>
<feature type="coiled-coil region" evidence="10">
    <location>
        <begin position="987"/>
        <end position="1014"/>
    </location>
</feature>
<evidence type="ECO:0000256" key="5">
    <source>
        <dbReference type="ARBA" id="ARBA00022454"/>
    </source>
</evidence>
<accession>A0ABP0LHS1</accession>
<feature type="compositionally biased region" description="Basic and acidic residues" evidence="11">
    <location>
        <begin position="36"/>
        <end position="48"/>
    </location>
</feature>
<comment type="similarity">
    <text evidence="4">Belongs to the SMC family. RAD50 subfamily.</text>
</comment>
<gene>
    <name evidence="13" type="ORF">SCF082_LOCUS22737</name>
</gene>
<evidence type="ECO:0000256" key="1">
    <source>
        <dbReference type="ARBA" id="ARBA00001947"/>
    </source>
</evidence>
<comment type="cofactor">
    <cofactor evidence="1">
        <name>Zn(2+)</name>
        <dbReference type="ChEBI" id="CHEBI:29105"/>
    </cofactor>
</comment>
<evidence type="ECO:0000256" key="8">
    <source>
        <dbReference type="ARBA" id="ARBA00023242"/>
    </source>
</evidence>
<dbReference type="EMBL" id="CAXAMM010016369">
    <property type="protein sequence ID" value="CAK9038715.1"/>
    <property type="molecule type" value="Genomic_DNA"/>
</dbReference>
<comment type="catalytic activity">
    <reaction evidence="9">
        <text>ATP + H2O = ADP + phosphate + H(+)</text>
        <dbReference type="Rhea" id="RHEA:13065"/>
        <dbReference type="ChEBI" id="CHEBI:15377"/>
        <dbReference type="ChEBI" id="CHEBI:15378"/>
        <dbReference type="ChEBI" id="CHEBI:30616"/>
        <dbReference type="ChEBI" id="CHEBI:43474"/>
        <dbReference type="ChEBI" id="CHEBI:456216"/>
    </reaction>
</comment>
<keyword evidence="8" id="KW-0539">Nucleus</keyword>
<evidence type="ECO:0000256" key="2">
    <source>
        <dbReference type="ARBA" id="ARBA00004123"/>
    </source>
</evidence>
<feature type="coiled-coil region" evidence="10">
    <location>
        <begin position="849"/>
        <end position="896"/>
    </location>
</feature>
<evidence type="ECO:0000256" key="4">
    <source>
        <dbReference type="ARBA" id="ARBA00009439"/>
    </source>
</evidence>